<dbReference type="InterPro" id="IPR003349">
    <property type="entry name" value="JmjN"/>
</dbReference>
<dbReference type="InterPro" id="IPR003347">
    <property type="entry name" value="JmjC_dom"/>
</dbReference>
<keyword evidence="6" id="KW-1185">Reference proteome</keyword>
<feature type="compositionally biased region" description="Low complexity" evidence="2">
    <location>
        <begin position="385"/>
        <end position="409"/>
    </location>
</feature>
<evidence type="ECO:0000259" key="4">
    <source>
        <dbReference type="PROSITE" id="PS51184"/>
    </source>
</evidence>
<dbReference type="PANTHER" id="PTHR10694">
    <property type="entry name" value="LYSINE-SPECIFIC DEMETHYLASE"/>
    <property type="match status" value="1"/>
</dbReference>
<dbReference type="Pfam" id="PF02373">
    <property type="entry name" value="JmjC"/>
    <property type="match status" value="1"/>
</dbReference>
<evidence type="ECO:0000256" key="2">
    <source>
        <dbReference type="SAM" id="MobiDB-lite"/>
    </source>
</evidence>
<feature type="compositionally biased region" description="Low complexity" evidence="2">
    <location>
        <begin position="353"/>
        <end position="363"/>
    </location>
</feature>
<dbReference type="Gene3D" id="2.60.120.650">
    <property type="entry name" value="Cupin"/>
    <property type="match status" value="1"/>
</dbReference>
<accession>A0A5N3VNL1</accession>
<dbReference type="SMART" id="SM00545">
    <property type="entry name" value="JmjN"/>
    <property type="match status" value="1"/>
</dbReference>
<dbReference type="AlphaFoldDB" id="A0A5N3VNL1"/>
<organism evidence="5 6">
    <name type="scientific">Muntiacus muntjak</name>
    <name type="common">Barking deer</name>
    <name type="synonym">Indian muntjac</name>
    <dbReference type="NCBI Taxonomy" id="9888"/>
    <lineage>
        <taxon>Eukaryota</taxon>
        <taxon>Metazoa</taxon>
        <taxon>Chordata</taxon>
        <taxon>Craniata</taxon>
        <taxon>Vertebrata</taxon>
        <taxon>Euteleostomi</taxon>
        <taxon>Mammalia</taxon>
        <taxon>Eutheria</taxon>
        <taxon>Laurasiatheria</taxon>
        <taxon>Artiodactyla</taxon>
        <taxon>Ruminantia</taxon>
        <taxon>Pecora</taxon>
        <taxon>Cervidae</taxon>
        <taxon>Muntiacinae</taxon>
        <taxon>Muntiacus</taxon>
    </lineage>
</organism>
<dbReference type="PANTHER" id="PTHR10694:SF21">
    <property type="entry name" value="LYSINE-SPECIFIC DEMETHYLASE 4D"/>
    <property type="match status" value="1"/>
</dbReference>
<dbReference type="PROSITE" id="PS51183">
    <property type="entry name" value="JMJN"/>
    <property type="match status" value="1"/>
</dbReference>
<dbReference type="EMBL" id="VCEA01000002">
    <property type="protein sequence ID" value="KAB0350920.1"/>
    <property type="molecule type" value="Genomic_DNA"/>
</dbReference>
<comment type="caution">
    <text evidence="5">The sequence shown here is derived from an EMBL/GenBank/DDBJ whole genome shotgun (WGS) entry which is preliminary data.</text>
</comment>
<feature type="region of interest" description="Disordered" evidence="2">
    <location>
        <begin position="326"/>
        <end position="444"/>
    </location>
</feature>
<dbReference type="GO" id="GO:0000785">
    <property type="term" value="C:chromatin"/>
    <property type="evidence" value="ECO:0007669"/>
    <property type="project" value="TreeGrafter"/>
</dbReference>
<dbReference type="GO" id="GO:0032454">
    <property type="term" value="F:histone H3K9 demethylase activity"/>
    <property type="evidence" value="ECO:0007669"/>
    <property type="project" value="TreeGrafter"/>
</dbReference>
<sequence length="637" mass="70413">MKSSFARNPSCSIMIFHPTKEEFTDFDKYITYIESQGAHRAGLAKIVPPKEWKARQTYEDISDILIAAPLQQVVSGRAGVFTQYHKKKKAMTVAEYRHLANTEKYQAPSHLDFEELERKYWKTRLYESPIYGADISGSLFDENTKQWNLGHLGTIQDLLEQECGVVIEGVNTPYLYFGMWKTAFAWHTEDMDLYSINFLHFGEPKTWYAYWSVLPLPFPSTYLQISCIFFRLGFETSMKTFYHRELRNCQALKPVNPERPPRHLHPQPKKVTEMQAYAGLGSGSLPLRETPSFLGLQNTDEGGLSFRWINKLEKIPPHWLKGSSLSHCPSDTAKPSAGAPCGDAPRGWRRALRPAGPAASASGRRTRRGAPERPRSVRLSGATRSSSAPQSAEAAPACSSPQPSLTPLLTPSPPGRDRPGNGRPGSHQCPREEGPRGAAVRAQVRRGLSDTAHASLELEAQVLFADAPSMDSAALLNPRLQHPAKASGCCCAPDLQPLGPPLDPGNPMHPGPCLRSLEGIAADVLDGAPLIPPHVSETLTAFPRDAARNCRAPMNLCEVVRLDHSYASKSLTTAAETRVSSTLDWEPLGLRLEALASLESWEEFSTNGWSSICEPMTTEEFAKCDSRGYFLTLCLSV</sequence>
<evidence type="ECO:0000313" key="5">
    <source>
        <dbReference type="EMBL" id="KAB0350920.1"/>
    </source>
</evidence>
<dbReference type="GO" id="GO:0005634">
    <property type="term" value="C:nucleus"/>
    <property type="evidence" value="ECO:0007669"/>
    <property type="project" value="TreeGrafter"/>
</dbReference>
<feature type="domain" description="JmjC" evidence="4">
    <location>
        <begin position="141"/>
        <end position="210"/>
    </location>
</feature>
<protein>
    <recommendedName>
        <fullName evidence="7">JmjC domain-containing protein</fullName>
    </recommendedName>
</protein>
<dbReference type="SMART" id="SM00558">
    <property type="entry name" value="JmjC"/>
    <property type="match status" value="1"/>
</dbReference>
<feature type="domain" description="JmjN" evidence="3">
    <location>
        <begin position="13"/>
        <end position="55"/>
    </location>
</feature>
<gene>
    <name evidence="5" type="ORF">FD754_015777</name>
</gene>
<evidence type="ECO:0008006" key="7">
    <source>
        <dbReference type="Google" id="ProtNLM"/>
    </source>
</evidence>
<dbReference type="SUPFAM" id="SSF51197">
    <property type="entry name" value="Clavaminate synthase-like"/>
    <property type="match status" value="1"/>
</dbReference>
<dbReference type="Pfam" id="PF02375">
    <property type="entry name" value="JmjN"/>
    <property type="match status" value="1"/>
</dbReference>
<proteinExistence type="predicted"/>
<evidence type="ECO:0000256" key="1">
    <source>
        <dbReference type="ARBA" id="ARBA00022853"/>
    </source>
</evidence>
<dbReference type="GO" id="GO:0010468">
    <property type="term" value="P:regulation of gene expression"/>
    <property type="evidence" value="ECO:0007669"/>
    <property type="project" value="TreeGrafter"/>
</dbReference>
<dbReference type="PROSITE" id="PS51184">
    <property type="entry name" value="JMJC"/>
    <property type="match status" value="1"/>
</dbReference>
<evidence type="ECO:0000313" key="6">
    <source>
        <dbReference type="Proteomes" id="UP000326458"/>
    </source>
</evidence>
<dbReference type="Proteomes" id="UP000326458">
    <property type="component" value="Unassembled WGS sequence"/>
</dbReference>
<evidence type="ECO:0000259" key="3">
    <source>
        <dbReference type="PROSITE" id="PS51183"/>
    </source>
</evidence>
<keyword evidence="1" id="KW-0156">Chromatin regulator</keyword>
<name>A0A5N3VNL1_MUNMU</name>
<reference evidence="5 6" key="1">
    <citation type="submission" date="2019-06" db="EMBL/GenBank/DDBJ databases">
        <title>Discovery of a novel chromosome fission-fusion reversal in muntjac.</title>
        <authorList>
            <person name="Mudd A.B."/>
            <person name="Bredeson J.V."/>
            <person name="Baum R."/>
            <person name="Hockemeyer D."/>
            <person name="Rokhsar D.S."/>
        </authorList>
    </citation>
    <scope>NUCLEOTIDE SEQUENCE [LARGE SCALE GENOMIC DNA]</scope>
    <source>
        <strain evidence="5">UTSW_UCB_Mm</strain>
        <tissue evidence="5">Fibroblast cell line</tissue>
    </source>
</reference>